<keyword evidence="1" id="KW-0732">Signal</keyword>
<feature type="chain" id="PRO_5003227254" description="Cytochrome c domain-containing protein" evidence="1">
    <location>
        <begin position="21"/>
        <end position="84"/>
    </location>
</feature>
<accession>E8T561</accession>
<proteinExistence type="predicted"/>
<name>E8T561_THEA1</name>
<organism evidence="2 3">
    <name type="scientific">Thermovibrio ammonificans (strain DSM 15698 / JCM 12110 / HB-1)</name>
    <dbReference type="NCBI Taxonomy" id="648996"/>
    <lineage>
        <taxon>Bacteria</taxon>
        <taxon>Pseudomonadati</taxon>
        <taxon>Aquificota</taxon>
        <taxon>Aquificia</taxon>
        <taxon>Desulfurobacteriales</taxon>
        <taxon>Desulfurobacteriaceae</taxon>
        <taxon>Thermovibrio</taxon>
    </lineage>
</organism>
<evidence type="ECO:0000256" key="1">
    <source>
        <dbReference type="SAM" id="SignalP"/>
    </source>
</evidence>
<keyword evidence="3" id="KW-1185">Reference proteome</keyword>
<dbReference type="EMBL" id="CP002444">
    <property type="protein sequence ID" value="ADU96399.1"/>
    <property type="molecule type" value="Genomic_DNA"/>
</dbReference>
<sequence>MKRFLGAMAVVALLAAPASAGVWESQCASCHNGSLAPSAAQLKAKFKTPQAFVKAAQTTSNPMMAAVKGNVAALKAAAKELYGK</sequence>
<reference evidence="2" key="1">
    <citation type="submission" date="2011-01" db="EMBL/GenBank/DDBJ databases">
        <title>Complete sequence of chromosome of Thermovibrio ammonificans HB-1.</title>
        <authorList>
            <consortium name="US DOE Joint Genome Institute"/>
            <person name="Lucas S."/>
            <person name="Copeland A."/>
            <person name="Lapidus A."/>
            <person name="Cheng J.-F."/>
            <person name="Goodwin L."/>
            <person name="Pitluck S."/>
            <person name="Davenport K."/>
            <person name="Detter J.C."/>
            <person name="Han C."/>
            <person name="Tapia R."/>
            <person name="Land M."/>
            <person name="Hauser L."/>
            <person name="Kyrpides N."/>
            <person name="Ivanova N."/>
            <person name="Ovchinnikova G."/>
            <person name="Vetriani C."/>
            <person name="Woyke T."/>
        </authorList>
    </citation>
    <scope>NUCLEOTIDE SEQUENCE [LARGE SCALE GENOMIC DNA]</scope>
    <source>
        <strain evidence="2">HB-1</strain>
    </source>
</reference>
<dbReference type="HOGENOM" id="CLU_2526405_0_0_0"/>
<evidence type="ECO:0000313" key="2">
    <source>
        <dbReference type="EMBL" id="ADU96399.1"/>
    </source>
</evidence>
<evidence type="ECO:0008006" key="4">
    <source>
        <dbReference type="Google" id="ProtNLM"/>
    </source>
</evidence>
<feature type="signal peptide" evidence="1">
    <location>
        <begin position="1"/>
        <end position="20"/>
    </location>
</feature>
<dbReference type="OrthoDB" id="5573248at2"/>
<dbReference type="Proteomes" id="UP000006362">
    <property type="component" value="Chromosome"/>
</dbReference>
<dbReference type="eggNOG" id="COG3005">
    <property type="taxonomic scope" value="Bacteria"/>
</dbReference>
<evidence type="ECO:0000313" key="3">
    <source>
        <dbReference type="Proteomes" id="UP000006362"/>
    </source>
</evidence>
<protein>
    <recommendedName>
        <fullName evidence="4">Cytochrome c domain-containing protein</fullName>
    </recommendedName>
</protein>
<dbReference type="KEGG" id="tam:Theam_0427"/>
<dbReference type="RefSeq" id="WP_013537185.1">
    <property type="nucleotide sequence ID" value="NC_014926.1"/>
</dbReference>
<dbReference type="AlphaFoldDB" id="E8T561"/>
<dbReference type="STRING" id="648996.Theam_0427"/>
<gene>
    <name evidence="2" type="ordered locus">Theam_0427</name>
</gene>